<evidence type="ECO:0000313" key="1">
    <source>
        <dbReference type="EMBL" id="GAA4394471.1"/>
    </source>
</evidence>
<reference evidence="2" key="1">
    <citation type="journal article" date="2019" name="Int. J. Syst. Evol. Microbiol.">
        <title>The Global Catalogue of Microorganisms (GCM) 10K type strain sequencing project: providing services to taxonomists for standard genome sequencing and annotation.</title>
        <authorList>
            <consortium name="The Broad Institute Genomics Platform"/>
            <consortium name="The Broad Institute Genome Sequencing Center for Infectious Disease"/>
            <person name="Wu L."/>
            <person name="Ma J."/>
        </authorList>
    </citation>
    <scope>NUCLEOTIDE SEQUENCE [LARGE SCALE GENOMIC DNA]</scope>
    <source>
        <strain evidence="2">JCM 17738</strain>
    </source>
</reference>
<organism evidence="1 2">
    <name type="scientific">Ornithinibacter aureus</name>
    <dbReference type="NCBI Taxonomy" id="622664"/>
    <lineage>
        <taxon>Bacteria</taxon>
        <taxon>Bacillati</taxon>
        <taxon>Actinomycetota</taxon>
        <taxon>Actinomycetes</taxon>
        <taxon>Micrococcales</taxon>
        <taxon>Intrasporangiaceae</taxon>
        <taxon>Ornithinibacter</taxon>
    </lineage>
</organism>
<dbReference type="EMBL" id="BAABFX010000025">
    <property type="protein sequence ID" value="GAA4394471.1"/>
    <property type="molecule type" value="Genomic_DNA"/>
</dbReference>
<dbReference type="RefSeq" id="WP_159902243.1">
    <property type="nucleotide sequence ID" value="NZ_BAABFX010000025.1"/>
</dbReference>
<name>A0ABP8JR47_9MICO</name>
<evidence type="ECO:0008006" key="3">
    <source>
        <dbReference type="Google" id="ProtNLM"/>
    </source>
</evidence>
<dbReference type="Gene3D" id="3.90.1150.200">
    <property type="match status" value="1"/>
</dbReference>
<evidence type="ECO:0000313" key="2">
    <source>
        <dbReference type="Proteomes" id="UP001500390"/>
    </source>
</evidence>
<proteinExistence type="predicted"/>
<protein>
    <recommendedName>
        <fullName evidence="3">YdhG-like domain-containing protein</fullName>
    </recommendedName>
</protein>
<dbReference type="SUPFAM" id="SSF159888">
    <property type="entry name" value="YdhG-like"/>
    <property type="match status" value="1"/>
</dbReference>
<dbReference type="Proteomes" id="UP001500390">
    <property type="component" value="Unassembled WGS sequence"/>
</dbReference>
<comment type="caution">
    <text evidence="1">The sequence shown here is derived from an EMBL/GenBank/DDBJ whole genome shotgun (WGS) entry which is preliminary data.</text>
</comment>
<keyword evidence="2" id="KW-1185">Reference proteome</keyword>
<gene>
    <name evidence="1" type="ORF">GCM10023153_15580</name>
</gene>
<sequence>MRGQEGISYSMPVFLLDGKRLLHAAPWKAHLAIYPLSEERDLDPQAAAALADHSSGASTLKLLYKQPFPTEQVDAVVRAHLARLADGR</sequence>
<accession>A0ABP8JR47</accession>